<evidence type="ECO:0000313" key="2">
    <source>
        <dbReference type="Proteomes" id="UP000192727"/>
    </source>
</evidence>
<proteinExistence type="predicted"/>
<accession>A0A1V0UYB5</accession>
<gene>
    <name evidence="1" type="ORF">B7C51_21970</name>
</gene>
<dbReference type="RefSeq" id="WP_023484699.1">
    <property type="nucleotide sequence ID" value="NZ_CP020327.1"/>
</dbReference>
<dbReference type="AlphaFoldDB" id="A0A1V0UYB5"/>
<organism evidence="1 2">
    <name type="scientific">Paenibacillus larvae subsp. pulvifaciens</name>
    <dbReference type="NCBI Taxonomy" id="1477"/>
    <lineage>
        <taxon>Bacteria</taxon>
        <taxon>Bacillati</taxon>
        <taxon>Bacillota</taxon>
        <taxon>Bacilli</taxon>
        <taxon>Bacillales</taxon>
        <taxon>Paenibacillaceae</taxon>
        <taxon>Paenibacillus</taxon>
    </lineage>
</organism>
<name>A0A1V0UYB5_9BACL</name>
<dbReference type="GeneID" id="64219372"/>
<dbReference type="EMBL" id="CP020557">
    <property type="protein sequence ID" value="ARF69940.1"/>
    <property type="molecule type" value="Genomic_DNA"/>
</dbReference>
<reference evidence="1 2" key="1">
    <citation type="submission" date="2017-03" db="EMBL/GenBank/DDBJ databases">
        <title>Paenibacillus larvae genome sequencing.</title>
        <authorList>
            <person name="Dingman D.W."/>
        </authorList>
    </citation>
    <scope>NUCLEOTIDE SEQUENCE [LARGE SCALE GENOMIC DNA]</scope>
    <source>
        <strain evidence="1 2">SAG 10367</strain>
    </source>
</reference>
<sequence>MFKNRYFLIGLGSGLIAGALLLQLMNVAVQPVQSPHTAGVSPKEMDPASLKEAAKSYYQIFDKQEKVYTQDQFKEELSKQLEGEAAHKEEKAGGKQGYLYVASNMDSKSVSDLLEKMGFVQDSKELQQELNNRNLQTKIQTGLHHFEGQPSLDEIITNLTTLP</sequence>
<evidence type="ECO:0000313" key="1">
    <source>
        <dbReference type="EMBL" id="ARF69940.1"/>
    </source>
</evidence>
<protein>
    <submittedName>
        <fullName evidence="1">Uncharacterized protein</fullName>
    </submittedName>
</protein>
<dbReference type="Proteomes" id="UP000192727">
    <property type="component" value="Chromosome"/>
</dbReference>